<gene>
    <name evidence="4" type="primary">purN</name>
    <name evidence="6" type="ORF">A0O31_01729</name>
</gene>
<feature type="binding site" evidence="4">
    <location>
        <position position="71"/>
    </location>
    <ligand>
        <name>(6R)-10-formyltetrahydrofolate</name>
        <dbReference type="ChEBI" id="CHEBI:195366"/>
    </ligand>
</feature>
<evidence type="ECO:0000256" key="4">
    <source>
        <dbReference type="HAMAP-Rule" id="MF_01930"/>
    </source>
</evidence>
<reference evidence="7" key="1">
    <citation type="submission" date="2016-06" db="EMBL/GenBank/DDBJ databases">
        <title>Whole genome sequencing of Thermus brockianus strain GE-1.</title>
        <authorList>
            <person name="Schaefers C."/>
            <person name="Blank S."/>
            <person name="Wiebusch S."/>
            <person name="Elleuche S."/>
            <person name="Antranikian G."/>
        </authorList>
    </citation>
    <scope>NUCLEOTIDE SEQUENCE [LARGE SCALE GENOMIC DNA]</scope>
    <source>
        <strain evidence="7">GE-1</strain>
    </source>
</reference>
<comment type="pathway">
    <text evidence="1 4">Purine metabolism; IMP biosynthesis via de novo pathway; N(2)-formyl-N(1)-(5-phospho-D-ribosyl)glycinamide from N(1)-(5-phospho-D-ribosyl)glycinamide (10-formyl THF route): step 1/1.</text>
</comment>
<feature type="site" description="Raises pKa of active site His" evidence="4">
    <location>
        <position position="151"/>
    </location>
</feature>
<dbReference type="STRING" id="56956.A0O31_01729"/>
<dbReference type="GO" id="GO:0005737">
    <property type="term" value="C:cytoplasm"/>
    <property type="evidence" value="ECO:0007669"/>
    <property type="project" value="TreeGrafter"/>
</dbReference>
<keyword evidence="3 4" id="KW-0658">Purine biosynthesis</keyword>
<dbReference type="KEGG" id="tbc:A0O31_01729"/>
<comment type="catalytic activity">
    <reaction evidence="4">
        <text>N(1)-(5-phospho-beta-D-ribosyl)glycinamide + (6R)-10-formyltetrahydrofolate = N(2)-formyl-N(1)-(5-phospho-beta-D-ribosyl)glycinamide + (6S)-5,6,7,8-tetrahydrofolate + H(+)</text>
        <dbReference type="Rhea" id="RHEA:15053"/>
        <dbReference type="ChEBI" id="CHEBI:15378"/>
        <dbReference type="ChEBI" id="CHEBI:57453"/>
        <dbReference type="ChEBI" id="CHEBI:143788"/>
        <dbReference type="ChEBI" id="CHEBI:147286"/>
        <dbReference type="ChEBI" id="CHEBI:195366"/>
        <dbReference type="EC" id="2.1.2.2"/>
    </reaction>
</comment>
<keyword evidence="2 4" id="KW-0808">Transferase</keyword>
<evidence type="ECO:0000256" key="2">
    <source>
        <dbReference type="ARBA" id="ARBA00022679"/>
    </source>
</evidence>
<dbReference type="PANTHER" id="PTHR43369">
    <property type="entry name" value="PHOSPHORIBOSYLGLYCINAMIDE FORMYLTRANSFERASE"/>
    <property type="match status" value="1"/>
</dbReference>
<protein>
    <recommendedName>
        <fullName evidence="4">Phosphoribosylglycinamide formyltransferase</fullName>
        <ecNumber evidence="4">2.1.2.2</ecNumber>
    </recommendedName>
    <alternativeName>
        <fullName evidence="4">5'-phosphoribosylglycinamide transformylase</fullName>
    </alternativeName>
    <alternativeName>
        <fullName evidence="4">GAR transformylase</fullName>
        <shortName evidence="4">GART</shortName>
    </alternativeName>
</protein>
<proteinExistence type="inferred from homology"/>
<sequence length="290" mass="31486">MAWPFPLGHRARMAVLASGRGTNLQALLEAFPPGNPLGEVVLVLSDNPEAPALERARRRGVRAEALPWRGRKAFEGEAQALLRAMGVDVVLLAGFMRLLSPGFVEAWYGRLLNIHPSLLPAYPGLHVHRRVLEAGEKETGSTVHFVDQGVDTGPIVLQGRVPILPGDGEAEVEARVLRLEHWLYPRAVRLLLLGLARPPEAFGELRGALYALPPGERALSARALAALALWGKESLWPEALAASRNPWVRGAWLLAHLLAAPHLPLREELAALPEVGGAALALWERVESPL</sequence>
<dbReference type="Proteomes" id="UP000182993">
    <property type="component" value="Chromosome"/>
</dbReference>
<evidence type="ECO:0000313" key="6">
    <source>
        <dbReference type="EMBL" id="APD09829.1"/>
    </source>
</evidence>
<feature type="binding site" evidence="4">
    <location>
        <begin position="96"/>
        <end position="99"/>
    </location>
    <ligand>
        <name>(6R)-10-formyltetrahydrofolate</name>
        <dbReference type="ChEBI" id="CHEBI:195366"/>
    </ligand>
</feature>
<dbReference type="RefSeq" id="WP_203226790.1">
    <property type="nucleotide sequence ID" value="NZ_CP016312.1"/>
</dbReference>
<dbReference type="EC" id="2.1.2.2" evidence="4"/>
<dbReference type="PANTHER" id="PTHR43369:SF2">
    <property type="entry name" value="PHOSPHORIBOSYLGLYCINAMIDE FORMYLTRANSFERASE"/>
    <property type="match status" value="1"/>
</dbReference>
<dbReference type="UniPathway" id="UPA00074">
    <property type="reaction ID" value="UER00126"/>
</dbReference>
<dbReference type="GO" id="GO:0006189">
    <property type="term" value="P:'de novo' IMP biosynthetic process"/>
    <property type="evidence" value="ECO:0007669"/>
    <property type="project" value="UniProtKB-UniRule"/>
</dbReference>
<evidence type="ECO:0000256" key="1">
    <source>
        <dbReference type="ARBA" id="ARBA00005054"/>
    </source>
</evidence>
<dbReference type="CDD" id="cd08645">
    <property type="entry name" value="FMT_core_GART"/>
    <property type="match status" value="1"/>
</dbReference>
<comment type="function">
    <text evidence="4">Catalyzes the transfer of a formyl group from 10-formyltetrahydrofolate to 5-phospho-ribosyl-glycinamide (GAR), producing 5-phospho-ribosyl-N-formylglycinamide (FGAR) and tetrahydrofolate.</text>
</comment>
<name>A0A1J0LWI8_THEBO</name>
<feature type="binding site" evidence="4">
    <location>
        <position position="113"/>
    </location>
    <ligand>
        <name>(6R)-10-formyltetrahydrofolate</name>
        <dbReference type="ChEBI" id="CHEBI:195366"/>
    </ligand>
</feature>
<evidence type="ECO:0000313" key="7">
    <source>
        <dbReference type="Proteomes" id="UP000182993"/>
    </source>
</evidence>
<dbReference type="EMBL" id="CP016312">
    <property type="protein sequence ID" value="APD09829.1"/>
    <property type="molecule type" value="Genomic_DNA"/>
</dbReference>
<dbReference type="NCBIfam" id="TIGR00639">
    <property type="entry name" value="PurN"/>
    <property type="match status" value="1"/>
</dbReference>
<dbReference type="SUPFAM" id="SSF53328">
    <property type="entry name" value="Formyltransferase"/>
    <property type="match status" value="1"/>
</dbReference>
<evidence type="ECO:0000259" key="5">
    <source>
        <dbReference type="Pfam" id="PF00551"/>
    </source>
</evidence>
<dbReference type="Gene3D" id="3.40.50.170">
    <property type="entry name" value="Formyl transferase, N-terminal domain"/>
    <property type="match status" value="1"/>
</dbReference>
<dbReference type="InterPro" id="IPR004607">
    <property type="entry name" value="GART"/>
</dbReference>
<organism evidence="6 7">
    <name type="scientific">Thermus brockianus</name>
    <dbReference type="NCBI Taxonomy" id="56956"/>
    <lineage>
        <taxon>Bacteria</taxon>
        <taxon>Thermotogati</taxon>
        <taxon>Deinococcota</taxon>
        <taxon>Deinococci</taxon>
        <taxon>Thermales</taxon>
        <taxon>Thermaceae</taxon>
        <taxon>Thermus</taxon>
    </lineage>
</organism>
<feature type="active site" description="Proton donor" evidence="4">
    <location>
        <position position="115"/>
    </location>
</feature>
<dbReference type="AlphaFoldDB" id="A0A1J0LWI8"/>
<accession>A0A1J0LWI8</accession>
<dbReference type="InterPro" id="IPR002376">
    <property type="entry name" value="Formyl_transf_N"/>
</dbReference>
<feature type="binding site" evidence="4">
    <location>
        <begin position="21"/>
        <end position="23"/>
    </location>
    <ligand>
        <name>N(1)-(5-phospho-beta-D-ribosyl)glycinamide</name>
        <dbReference type="ChEBI" id="CHEBI:143788"/>
    </ligand>
</feature>
<evidence type="ECO:0000256" key="3">
    <source>
        <dbReference type="ARBA" id="ARBA00022755"/>
    </source>
</evidence>
<dbReference type="HAMAP" id="MF_01930">
    <property type="entry name" value="PurN"/>
    <property type="match status" value="1"/>
</dbReference>
<comment type="similarity">
    <text evidence="4">Belongs to the GART family.</text>
</comment>
<dbReference type="Pfam" id="PF00551">
    <property type="entry name" value="Formyl_trans_N"/>
    <property type="match status" value="1"/>
</dbReference>
<feature type="domain" description="Formyl transferase N-terminal" evidence="5">
    <location>
        <begin position="12"/>
        <end position="188"/>
    </location>
</feature>
<dbReference type="GO" id="GO:0004644">
    <property type="term" value="F:phosphoribosylglycinamide formyltransferase activity"/>
    <property type="evidence" value="ECO:0007669"/>
    <property type="project" value="UniProtKB-UniRule"/>
</dbReference>
<dbReference type="InterPro" id="IPR036477">
    <property type="entry name" value="Formyl_transf_N_sf"/>
</dbReference>